<dbReference type="PROSITE" id="PS51186">
    <property type="entry name" value="GNAT"/>
    <property type="match status" value="1"/>
</dbReference>
<name>A0A3M7MHA1_9PLEO</name>
<dbReference type="Pfam" id="PF13508">
    <property type="entry name" value="Acetyltransf_7"/>
    <property type="match status" value="1"/>
</dbReference>
<dbReference type="Proteomes" id="UP000265663">
    <property type="component" value="Unassembled WGS sequence"/>
</dbReference>
<dbReference type="Gene3D" id="3.40.630.30">
    <property type="match status" value="1"/>
</dbReference>
<dbReference type="PANTHER" id="PTHR42791:SF14">
    <property type="entry name" value="N-ACETYLTRANSFERASE DOMAIN-CONTAINING PROTEIN"/>
    <property type="match status" value="1"/>
</dbReference>
<dbReference type="GO" id="GO:0016747">
    <property type="term" value="F:acyltransferase activity, transferring groups other than amino-acyl groups"/>
    <property type="evidence" value="ECO:0007669"/>
    <property type="project" value="InterPro"/>
</dbReference>
<dbReference type="AlphaFoldDB" id="A0A3M7MHA1"/>
<sequence>MPLQVQRITDPADFDALVDIQIAAFESGGGITALLAPNPAPPDYKQKTVSKQMQSWKEEPDVVFLKVIDTDLNGKMIACAKWRINEKERTEEEAARMYPEPDEKDKENQALVDFYAYLVRVRKQYMGTKPFYFLHLLVTHPDHQRRGAGAMLIEWGTQRADVAQLPCFLESSPRGKPLYEKMGFEVAEVVTFDLSKYGLSGLHDSTPMLRQKSQYVM</sequence>
<feature type="domain" description="N-acetyltransferase" evidence="1">
    <location>
        <begin position="75"/>
        <end position="213"/>
    </location>
</feature>
<evidence type="ECO:0000259" key="1">
    <source>
        <dbReference type="PROSITE" id="PS51186"/>
    </source>
</evidence>
<gene>
    <name evidence="2" type="ORF">GMOD_00004704</name>
</gene>
<dbReference type="InterPro" id="IPR052523">
    <property type="entry name" value="Trichothecene_AcTrans"/>
</dbReference>
<dbReference type="InterPro" id="IPR000182">
    <property type="entry name" value="GNAT_dom"/>
</dbReference>
<keyword evidence="2" id="KW-0012">Acyltransferase</keyword>
<dbReference type="CDD" id="cd04301">
    <property type="entry name" value="NAT_SF"/>
    <property type="match status" value="1"/>
</dbReference>
<proteinExistence type="predicted"/>
<evidence type="ECO:0000313" key="2">
    <source>
        <dbReference type="EMBL" id="RMZ73901.1"/>
    </source>
</evidence>
<keyword evidence="3" id="KW-1185">Reference proteome</keyword>
<protein>
    <submittedName>
        <fullName evidence="2">Acyl-N-acyltransferase</fullName>
    </submittedName>
</protein>
<organism evidence="2 3">
    <name type="scientific">Pyrenophora seminiperda CCB06</name>
    <dbReference type="NCBI Taxonomy" id="1302712"/>
    <lineage>
        <taxon>Eukaryota</taxon>
        <taxon>Fungi</taxon>
        <taxon>Dikarya</taxon>
        <taxon>Ascomycota</taxon>
        <taxon>Pezizomycotina</taxon>
        <taxon>Dothideomycetes</taxon>
        <taxon>Pleosporomycetidae</taxon>
        <taxon>Pleosporales</taxon>
        <taxon>Pleosporineae</taxon>
        <taxon>Pleosporaceae</taxon>
        <taxon>Pyrenophora</taxon>
    </lineage>
</organism>
<accession>A0A3M7MHA1</accession>
<reference evidence="2 3" key="1">
    <citation type="journal article" date="2014" name="PLoS ONE">
        <title>De novo Genome Assembly of the Fungal Plant Pathogen Pyrenophora semeniperda.</title>
        <authorList>
            <person name="Soliai M.M."/>
            <person name="Meyer S.E."/>
            <person name="Udall J.A."/>
            <person name="Elzinga D.E."/>
            <person name="Hermansen R.A."/>
            <person name="Bodily P.M."/>
            <person name="Hart A.A."/>
            <person name="Coleman C.E."/>
        </authorList>
    </citation>
    <scope>NUCLEOTIDE SEQUENCE [LARGE SCALE GENOMIC DNA]</scope>
    <source>
        <strain evidence="2 3">CCB06</strain>
        <tissue evidence="2">Mycelium</tissue>
    </source>
</reference>
<dbReference type="InterPro" id="IPR016181">
    <property type="entry name" value="Acyl_CoA_acyltransferase"/>
</dbReference>
<dbReference type="SUPFAM" id="SSF55729">
    <property type="entry name" value="Acyl-CoA N-acyltransferases (Nat)"/>
    <property type="match status" value="1"/>
</dbReference>
<keyword evidence="2" id="KW-0808">Transferase</keyword>
<dbReference type="PANTHER" id="PTHR42791">
    <property type="entry name" value="GNAT FAMILY ACETYLTRANSFERASE"/>
    <property type="match status" value="1"/>
</dbReference>
<evidence type="ECO:0000313" key="3">
    <source>
        <dbReference type="Proteomes" id="UP000265663"/>
    </source>
</evidence>
<dbReference type="EMBL" id="KE747843">
    <property type="protein sequence ID" value="RMZ73901.1"/>
    <property type="molecule type" value="Genomic_DNA"/>
</dbReference>
<dbReference type="OrthoDB" id="2115692at2759"/>